<dbReference type="Pfam" id="PF03466">
    <property type="entry name" value="LysR_substrate"/>
    <property type="match status" value="1"/>
</dbReference>
<accession>A0A431VBV4</accession>
<dbReference type="SUPFAM" id="SSF46785">
    <property type="entry name" value="Winged helix' DNA-binding domain"/>
    <property type="match status" value="1"/>
</dbReference>
<evidence type="ECO:0000256" key="4">
    <source>
        <dbReference type="ARBA" id="ARBA00023163"/>
    </source>
</evidence>
<proteinExistence type="inferred from homology"/>
<dbReference type="PROSITE" id="PS50931">
    <property type="entry name" value="HTH_LYSR"/>
    <property type="match status" value="1"/>
</dbReference>
<comment type="caution">
    <text evidence="6">The sequence shown here is derived from an EMBL/GenBank/DDBJ whole genome shotgun (WGS) entry which is preliminary data.</text>
</comment>
<dbReference type="RefSeq" id="WP_126619436.1">
    <property type="nucleotide sequence ID" value="NZ_JBHUCY010000074.1"/>
</dbReference>
<evidence type="ECO:0000256" key="1">
    <source>
        <dbReference type="ARBA" id="ARBA00009437"/>
    </source>
</evidence>
<evidence type="ECO:0000256" key="3">
    <source>
        <dbReference type="ARBA" id="ARBA00023125"/>
    </source>
</evidence>
<dbReference type="OrthoDB" id="9794694at2"/>
<evidence type="ECO:0000313" key="7">
    <source>
        <dbReference type="Proteomes" id="UP000277007"/>
    </source>
</evidence>
<dbReference type="PANTHER" id="PTHR30537:SF74">
    <property type="entry name" value="HTH-TYPE TRANSCRIPTIONAL REGULATOR TRPI"/>
    <property type="match status" value="1"/>
</dbReference>
<gene>
    <name evidence="6" type="ORF">EJ903_21810</name>
</gene>
<dbReference type="Gene3D" id="3.40.190.10">
    <property type="entry name" value="Periplasmic binding protein-like II"/>
    <property type="match status" value="2"/>
</dbReference>
<dbReference type="InterPro" id="IPR000847">
    <property type="entry name" value="LysR_HTH_N"/>
</dbReference>
<dbReference type="SUPFAM" id="SSF53850">
    <property type="entry name" value="Periplasmic binding protein-like II"/>
    <property type="match status" value="1"/>
</dbReference>
<dbReference type="GO" id="GO:0003700">
    <property type="term" value="F:DNA-binding transcription factor activity"/>
    <property type="evidence" value="ECO:0007669"/>
    <property type="project" value="InterPro"/>
</dbReference>
<dbReference type="AlphaFoldDB" id="A0A431VBV4"/>
<name>A0A431VBV4_9PROT</name>
<evidence type="ECO:0000256" key="2">
    <source>
        <dbReference type="ARBA" id="ARBA00023015"/>
    </source>
</evidence>
<dbReference type="Proteomes" id="UP000277007">
    <property type="component" value="Unassembled WGS sequence"/>
</dbReference>
<dbReference type="InterPro" id="IPR005119">
    <property type="entry name" value="LysR_subst-bd"/>
</dbReference>
<dbReference type="PANTHER" id="PTHR30537">
    <property type="entry name" value="HTH-TYPE TRANSCRIPTIONAL REGULATOR"/>
    <property type="match status" value="1"/>
</dbReference>
<evidence type="ECO:0000259" key="5">
    <source>
        <dbReference type="PROSITE" id="PS50931"/>
    </source>
</evidence>
<evidence type="ECO:0000313" key="6">
    <source>
        <dbReference type="EMBL" id="RTR16050.1"/>
    </source>
</evidence>
<keyword evidence="3" id="KW-0238">DNA-binding</keyword>
<dbReference type="GO" id="GO:0043565">
    <property type="term" value="F:sequence-specific DNA binding"/>
    <property type="evidence" value="ECO:0007669"/>
    <property type="project" value="TreeGrafter"/>
</dbReference>
<dbReference type="EMBL" id="RXMA01000028">
    <property type="protein sequence ID" value="RTR16050.1"/>
    <property type="molecule type" value="Genomic_DNA"/>
</dbReference>
<keyword evidence="2" id="KW-0805">Transcription regulation</keyword>
<keyword evidence="7" id="KW-1185">Reference proteome</keyword>
<reference evidence="6 7" key="1">
    <citation type="submission" date="2018-12" db="EMBL/GenBank/DDBJ databases">
        <authorList>
            <person name="Yang Y."/>
        </authorList>
    </citation>
    <scope>NUCLEOTIDE SEQUENCE [LARGE SCALE GENOMIC DNA]</scope>
    <source>
        <strain evidence="6 7">L-25-5w-1</strain>
    </source>
</reference>
<dbReference type="Gene3D" id="1.10.10.10">
    <property type="entry name" value="Winged helix-like DNA-binding domain superfamily/Winged helix DNA-binding domain"/>
    <property type="match status" value="1"/>
</dbReference>
<dbReference type="InterPro" id="IPR036390">
    <property type="entry name" value="WH_DNA-bd_sf"/>
</dbReference>
<feature type="domain" description="HTH lysR-type" evidence="5">
    <location>
        <begin position="6"/>
        <end position="63"/>
    </location>
</feature>
<comment type="similarity">
    <text evidence="1">Belongs to the LysR transcriptional regulatory family.</text>
</comment>
<dbReference type="InterPro" id="IPR058163">
    <property type="entry name" value="LysR-type_TF_proteobact-type"/>
</dbReference>
<sequence length="302" mass="33386">MSTALPPLNALRAFVAAAQHSNFRLAAEELCVTPGAISRQIKLLEERIGHRLFDRSQRQVRLTPTGARYFARVANLFEQLATATDALNEGGDRRVLHLDCIPTFAMHWLLPRLPDLKRCCPDLDLSLFTAPDRIDQSRRLDYAIRRDPDHFGGLTPHPLMTERSAPVCSPRLLADRSGDGRPFPAALADTTIISIRARPDLWPRWCGANGMAADALGSRLEVDHTYFAIQAAKDGLGVALIPLLFIERSLAMGRLVVVPGCPPVVSGRYHLLESRQPDRTDAPEFLDWLRAQAEPPVAGVVV</sequence>
<dbReference type="Pfam" id="PF00126">
    <property type="entry name" value="HTH_1"/>
    <property type="match status" value="1"/>
</dbReference>
<dbReference type="FunFam" id="1.10.10.10:FF:000038">
    <property type="entry name" value="Glycine cleavage system transcriptional activator"/>
    <property type="match status" value="1"/>
</dbReference>
<dbReference type="GO" id="GO:0006351">
    <property type="term" value="P:DNA-templated transcription"/>
    <property type="evidence" value="ECO:0007669"/>
    <property type="project" value="TreeGrafter"/>
</dbReference>
<keyword evidence="4" id="KW-0804">Transcription</keyword>
<organism evidence="6 7">
    <name type="scientific">Azospirillum griseum</name>
    <dbReference type="NCBI Taxonomy" id="2496639"/>
    <lineage>
        <taxon>Bacteria</taxon>
        <taxon>Pseudomonadati</taxon>
        <taxon>Pseudomonadota</taxon>
        <taxon>Alphaproteobacteria</taxon>
        <taxon>Rhodospirillales</taxon>
        <taxon>Azospirillaceae</taxon>
        <taxon>Azospirillum</taxon>
    </lineage>
</organism>
<protein>
    <submittedName>
        <fullName evidence="6">LysR family transcriptional regulator</fullName>
    </submittedName>
</protein>
<dbReference type="InterPro" id="IPR036388">
    <property type="entry name" value="WH-like_DNA-bd_sf"/>
</dbReference>